<dbReference type="Gene3D" id="2.120.10.30">
    <property type="entry name" value="TolB, C-terminal domain"/>
    <property type="match status" value="1"/>
</dbReference>
<gene>
    <name evidence="2" type="ORF">F8C82_14455</name>
</gene>
<dbReference type="RefSeq" id="WP_151694325.1">
    <property type="nucleotide sequence ID" value="NZ_BMGX01000001.1"/>
</dbReference>
<dbReference type="Pfam" id="PF01436">
    <property type="entry name" value="NHL"/>
    <property type="match status" value="1"/>
</dbReference>
<dbReference type="InterPro" id="IPR001258">
    <property type="entry name" value="NHL_repeat"/>
</dbReference>
<evidence type="ECO:0000313" key="3">
    <source>
        <dbReference type="Proteomes" id="UP000484164"/>
    </source>
</evidence>
<dbReference type="SUPFAM" id="SSF101898">
    <property type="entry name" value="NHL repeat"/>
    <property type="match status" value="1"/>
</dbReference>
<organism evidence="2 3">
    <name type="scientific">Phaeocystidibacter marisrubri</name>
    <dbReference type="NCBI Taxonomy" id="1577780"/>
    <lineage>
        <taxon>Bacteria</taxon>
        <taxon>Pseudomonadati</taxon>
        <taxon>Bacteroidota</taxon>
        <taxon>Flavobacteriia</taxon>
        <taxon>Flavobacteriales</taxon>
        <taxon>Phaeocystidibacteraceae</taxon>
        <taxon>Phaeocystidibacter</taxon>
    </lineage>
</organism>
<keyword evidence="1" id="KW-0677">Repeat</keyword>
<evidence type="ECO:0000256" key="1">
    <source>
        <dbReference type="ARBA" id="ARBA00022737"/>
    </source>
</evidence>
<dbReference type="AlphaFoldDB" id="A0A6L3ZF32"/>
<reference evidence="2 3" key="1">
    <citation type="submission" date="2019-10" db="EMBL/GenBank/DDBJ databases">
        <title>Genome sequence of Phaeocystidibacter marisrubri JCM30614 (type strain).</title>
        <authorList>
            <person name="Bowman J.P."/>
        </authorList>
    </citation>
    <scope>NUCLEOTIDE SEQUENCE [LARGE SCALE GENOMIC DNA]</scope>
    <source>
        <strain evidence="2 3">JCM 30614</strain>
    </source>
</reference>
<comment type="caution">
    <text evidence="2">The sequence shown here is derived from an EMBL/GenBank/DDBJ whole genome shotgun (WGS) entry which is preliminary data.</text>
</comment>
<dbReference type="OrthoDB" id="9805921at2"/>
<dbReference type="InterPro" id="IPR011042">
    <property type="entry name" value="6-blade_b-propeller_TolB-like"/>
</dbReference>
<dbReference type="PROSITE" id="PS51257">
    <property type="entry name" value="PROKAR_LIPOPROTEIN"/>
    <property type="match status" value="1"/>
</dbReference>
<sequence length="400" mass="43826">MMKALSYIGTLALFMGLSSCEGYFGEKTDLDFIEIPEYSTRDIAYVPIQPAFTNFGKPVSMVVGFDELLYVADEMSSEIVCLNESGVEQGRFYIPGLKFVTMDREFDLLAIGTKDTIVNGVPYSLSAIYRIDQLSPNGYGLDHARIQNTIVHPFYFKNSFSSTDAQVTFNGIAVLADNNNPTRNNQYYVTRQGPSANNANQGPDDAVILFTNDDVYASPISVQTSSGLYNDYFEDPFDISTLAKAPQISANTSPDFFFTSRDPNNLLKVQRIAFVESEFGAEYSPVIYGSDPLSSGYLNEPGKFTEPMGVTVAGDESRYIFVSDAGSDSIYQFTANGLEGVPPPAASGETNYAIASFGGSGVALNQFNEPRGLAYFNDILYVCDAGNGRVLRFKLTLDFE</sequence>
<dbReference type="Proteomes" id="UP000484164">
    <property type="component" value="Unassembled WGS sequence"/>
</dbReference>
<accession>A0A6L3ZF32</accession>
<evidence type="ECO:0008006" key="4">
    <source>
        <dbReference type="Google" id="ProtNLM"/>
    </source>
</evidence>
<protein>
    <recommendedName>
        <fullName evidence="4">DUF4221 domain-containing protein</fullName>
    </recommendedName>
</protein>
<dbReference type="EMBL" id="WBVQ01000003">
    <property type="protein sequence ID" value="KAB2815290.1"/>
    <property type="molecule type" value="Genomic_DNA"/>
</dbReference>
<name>A0A6L3ZF32_9FLAO</name>
<evidence type="ECO:0000313" key="2">
    <source>
        <dbReference type="EMBL" id="KAB2815290.1"/>
    </source>
</evidence>
<keyword evidence="3" id="KW-1185">Reference proteome</keyword>
<proteinExistence type="predicted"/>